<protein>
    <submittedName>
        <fullName evidence="2">Uncharacterized protein</fullName>
    </submittedName>
</protein>
<feature type="region of interest" description="Disordered" evidence="1">
    <location>
        <begin position="1"/>
        <end position="28"/>
    </location>
</feature>
<reference evidence="2" key="1">
    <citation type="submission" date="2014-09" db="EMBL/GenBank/DDBJ databases">
        <authorList>
            <person name="Magalhaes I.L.F."/>
            <person name="Oliveira U."/>
            <person name="Santos F.R."/>
            <person name="Vidigal T.H.D.A."/>
            <person name="Brescovit A.D."/>
            <person name="Santos A.J."/>
        </authorList>
    </citation>
    <scope>NUCLEOTIDE SEQUENCE</scope>
    <source>
        <tissue evidence="2">Shoot tissue taken approximately 20 cm above the soil surface</tissue>
    </source>
</reference>
<evidence type="ECO:0000256" key="1">
    <source>
        <dbReference type="SAM" id="MobiDB-lite"/>
    </source>
</evidence>
<evidence type="ECO:0000313" key="2">
    <source>
        <dbReference type="EMBL" id="JAD46515.1"/>
    </source>
</evidence>
<dbReference type="EMBL" id="GBRH01251380">
    <property type="protein sequence ID" value="JAD46515.1"/>
    <property type="molecule type" value="Transcribed_RNA"/>
</dbReference>
<organism evidence="2">
    <name type="scientific">Arundo donax</name>
    <name type="common">Giant reed</name>
    <name type="synonym">Donax arundinaceus</name>
    <dbReference type="NCBI Taxonomy" id="35708"/>
    <lineage>
        <taxon>Eukaryota</taxon>
        <taxon>Viridiplantae</taxon>
        <taxon>Streptophyta</taxon>
        <taxon>Embryophyta</taxon>
        <taxon>Tracheophyta</taxon>
        <taxon>Spermatophyta</taxon>
        <taxon>Magnoliopsida</taxon>
        <taxon>Liliopsida</taxon>
        <taxon>Poales</taxon>
        <taxon>Poaceae</taxon>
        <taxon>PACMAD clade</taxon>
        <taxon>Arundinoideae</taxon>
        <taxon>Arundineae</taxon>
        <taxon>Arundo</taxon>
    </lineage>
</organism>
<sequence>MAAGNRCGVKRASAPAPVKSRSRPRPMPRTPWLIQWRIVCGSNGCAPLPRGCRRGEGGSDAAVRMLAVAVGAASVERARAAGADG</sequence>
<reference evidence="2" key="2">
    <citation type="journal article" date="2015" name="Data Brief">
        <title>Shoot transcriptome of the giant reed, Arundo donax.</title>
        <authorList>
            <person name="Barrero R.A."/>
            <person name="Guerrero F.D."/>
            <person name="Moolhuijzen P."/>
            <person name="Goolsby J.A."/>
            <person name="Tidwell J."/>
            <person name="Bellgard S.E."/>
            <person name="Bellgard M.I."/>
        </authorList>
    </citation>
    <scope>NUCLEOTIDE SEQUENCE</scope>
    <source>
        <tissue evidence="2">Shoot tissue taken approximately 20 cm above the soil surface</tissue>
    </source>
</reference>
<dbReference type="AlphaFoldDB" id="A0A0A9ABZ2"/>
<proteinExistence type="predicted"/>
<name>A0A0A9ABZ2_ARUDO</name>
<accession>A0A0A9ABZ2</accession>